<reference evidence="1" key="2">
    <citation type="submission" date="2023-05" db="EMBL/GenBank/DDBJ databases">
        <authorList>
            <consortium name="Lawrence Berkeley National Laboratory"/>
            <person name="Steindorff A."/>
            <person name="Hensen N."/>
            <person name="Bonometti L."/>
            <person name="Westerberg I."/>
            <person name="Brannstrom I.O."/>
            <person name="Guillou S."/>
            <person name="Cros-Aarteil S."/>
            <person name="Calhoun S."/>
            <person name="Haridas S."/>
            <person name="Kuo A."/>
            <person name="Mondo S."/>
            <person name="Pangilinan J."/>
            <person name="Riley R."/>
            <person name="Labutti K."/>
            <person name="Andreopoulos B."/>
            <person name="Lipzen A."/>
            <person name="Chen C."/>
            <person name="Yanf M."/>
            <person name="Daum C."/>
            <person name="Ng V."/>
            <person name="Clum A."/>
            <person name="Ohm R."/>
            <person name="Martin F."/>
            <person name="Silar P."/>
            <person name="Natvig D."/>
            <person name="Lalanne C."/>
            <person name="Gautier V."/>
            <person name="Ament-Velasquez S.L."/>
            <person name="Kruys A."/>
            <person name="Hutchinson M.I."/>
            <person name="Powell A.J."/>
            <person name="Barry K."/>
            <person name="Miller A.N."/>
            <person name="Grigoriev I.V."/>
            <person name="Debuchy R."/>
            <person name="Gladieux P."/>
            <person name="Thoren M.H."/>
            <person name="Johannesson H."/>
        </authorList>
    </citation>
    <scope>NUCLEOTIDE SEQUENCE</scope>
    <source>
        <strain evidence="1">PSN293</strain>
    </source>
</reference>
<sequence>MAIRGDHLLNICGDPNTSSHQQIKSAPQSHIWFSDGARQANTAPPLSSADDKRRFGAASSPIRKWRGIRAANLNEIMQSRFLQCAPTMERLPVVRTLDISDLSIMLIRLRPSGYTCDSQGGQALTGRGRVQQLAIGGNWSYVISKTCLAGVQSRTAVLVKPNHTRPGSLKRVHGHEPSSMSIIAEPPPGVYQSTDLCHLSSPRAHHLQVRST</sequence>
<gene>
    <name evidence="1" type="ORF">QBC37DRAFT_460567</name>
</gene>
<proteinExistence type="predicted"/>
<accession>A0AAN6YDZ3</accession>
<keyword evidence="2" id="KW-1185">Reference proteome</keyword>
<dbReference type="Proteomes" id="UP001301769">
    <property type="component" value="Unassembled WGS sequence"/>
</dbReference>
<dbReference type="EMBL" id="MU858087">
    <property type="protein sequence ID" value="KAK4214832.1"/>
    <property type="molecule type" value="Genomic_DNA"/>
</dbReference>
<comment type="caution">
    <text evidence="1">The sequence shown here is derived from an EMBL/GenBank/DDBJ whole genome shotgun (WGS) entry which is preliminary data.</text>
</comment>
<evidence type="ECO:0000313" key="1">
    <source>
        <dbReference type="EMBL" id="KAK4214832.1"/>
    </source>
</evidence>
<organism evidence="1 2">
    <name type="scientific">Rhypophila decipiens</name>
    <dbReference type="NCBI Taxonomy" id="261697"/>
    <lineage>
        <taxon>Eukaryota</taxon>
        <taxon>Fungi</taxon>
        <taxon>Dikarya</taxon>
        <taxon>Ascomycota</taxon>
        <taxon>Pezizomycotina</taxon>
        <taxon>Sordariomycetes</taxon>
        <taxon>Sordariomycetidae</taxon>
        <taxon>Sordariales</taxon>
        <taxon>Naviculisporaceae</taxon>
        <taxon>Rhypophila</taxon>
    </lineage>
</organism>
<evidence type="ECO:0000313" key="2">
    <source>
        <dbReference type="Proteomes" id="UP001301769"/>
    </source>
</evidence>
<dbReference type="AlphaFoldDB" id="A0AAN6YDZ3"/>
<name>A0AAN6YDZ3_9PEZI</name>
<reference evidence="1" key="1">
    <citation type="journal article" date="2023" name="Mol. Phylogenet. Evol.">
        <title>Genome-scale phylogeny and comparative genomics of the fungal order Sordariales.</title>
        <authorList>
            <person name="Hensen N."/>
            <person name="Bonometti L."/>
            <person name="Westerberg I."/>
            <person name="Brannstrom I.O."/>
            <person name="Guillou S."/>
            <person name="Cros-Aarteil S."/>
            <person name="Calhoun S."/>
            <person name="Haridas S."/>
            <person name="Kuo A."/>
            <person name="Mondo S."/>
            <person name="Pangilinan J."/>
            <person name="Riley R."/>
            <person name="LaButti K."/>
            <person name="Andreopoulos B."/>
            <person name="Lipzen A."/>
            <person name="Chen C."/>
            <person name="Yan M."/>
            <person name="Daum C."/>
            <person name="Ng V."/>
            <person name="Clum A."/>
            <person name="Steindorff A."/>
            <person name="Ohm R.A."/>
            <person name="Martin F."/>
            <person name="Silar P."/>
            <person name="Natvig D.O."/>
            <person name="Lalanne C."/>
            <person name="Gautier V."/>
            <person name="Ament-Velasquez S.L."/>
            <person name="Kruys A."/>
            <person name="Hutchinson M.I."/>
            <person name="Powell A.J."/>
            <person name="Barry K."/>
            <person name="Miller A.N."/>
            <person name="Grigoriev I.V."/>
            <person name="Debuchy R."/>
            <person name="Gladieux P."/>
            <person name="Hiltunen Thoren M."/>
            <person name="Johannesson H."/>
        </authorList>
    </citation>
    <scope>NUCLEOTIDE SEQUENCE</scope>
    <source>
        <strain evidence="1">PSN293</strain>
    </source>
</reference>
<protein>
    <submittedName>
        <fullName evidence="1">Uncharacterized protein</fullName>
    </submittedName>
</protein>